<evidence type="ECO:0000256" key="28">
    <source>
        <dbReference type="ARBA" id="ARBA00023621"/>
    </source>
</evidence>
<comment type="pathway">
    <text evidence="26">Steroid biosynthesis; zymosterol biosynthesis; zymosterol from lanosterol: step 5/6.</text>
</comment>
<dbReference type="PROSITE" id="PS00239">
    <property type="entry name" value="RECEPTOR_TYR_KIN_II"/>
    <property type="match status" value="1"/>
</dbReference>
<reference evidence="58 59" key="1">
    <citation type="submission" date="2018-03" db="EMBL/GenBank/DDBJ databases">
        <title>Draft genome sequence of Rohu Carp (Labeo rohita).</title>
        <authorList>
            <person name="Das P."/>
            <person name="Kushwaha B."/>
            <person name="Joshi C.G."/>
            <person name="Kumar D."/>
            <person name="Nagpure N.S."/>
            <person name="Sahoo L."/>
            <person name="Das S.P."/>
            <person name="Bit A."/>
            <person name="Patnaik S."/>
            <person name="Meher P.K."/>
            <person name="Jayasankar P."/>
            <person name="Koringa P.G."/>
            <person name="Patel N.V."/>
            <person name="Hinsu A.T."/>
            <person name="Kumar R."/>
            <person name="Pandey M."/>
            <person name="Agarwal S."/>
            <person name="Srivastava S."/>
            <person name="Singh M."/>
            <person name="Iquebal M.A."/>
            <person name="Jaiswal S."/>
            <person name="Angadi U.B."/>
            <person name="Kumar N."/>
            <person name="Raza M."/>
            <person name="Shah T.M."/>
            <person name="Rai A."/>
            <person name="Jena J.K."/>
        </authorList>
    </citation>
    <scope>NUCLEOTIDE SEQUENCE [LARGE SCALE GENOMIC DNA]</scope>
    <source>
        <strain evidence="58">DASCIFA01</strain>
        <tissue evidence="58">Testis</tissue>
    </source>
</reference>
<feature type="region of interest" description="Disordered" evidence="54">
    <location>
        <begin position="463"/>
        <end position="482"/>
    </location>
</feature>
<comment type="similarity">
    <text evidence="27">Belongs to the short-chain dehydrogenases/reductases (SDR) family. ERG27 subfamily.</text>
</comment>
<evidence type="ECO:0000256" key="47">
    <source>
        <dbReference type="ARBA" id="ARBA00077091"/>
    </source>
</evidence>
<dbReference type="EC" id="1.1.1.62" evidence="29"/>
<dbReference type="InterPro" id="IPR008266">
    <property type="entry name" value="Tyr_kinase_AS"/>
</dbReference>
<dbReference type="GO" id="GO:0010715">
    <property type="term" value="P:regulation of extracellular matrix disassembly"/>
    <property type="evidence" value="ECO:0007669"/>
    <property type="project" value="UniProtKB-ARBA"/>
</dbReference>
<comment type="subunit">
    <text evidence="41">Binds to the short form of prolactin receptor.</text>
</comment>
<dbReference type="InterPro" id="IPR001245">
    <property type="entry name" value="Ser-Thr/Tyr_kinase_cat_dom"/>
</dbReference>
<dbReference type="SUPFAM" id="SSF49785">
    <property type="entry name" value="Galactose-binding domain-like"/>
    <property type="match status" value="1"/>
</dbReference>
<evidence type="ECO:0000256" key="30">
    <source>
        <dbReference type="ARBA" id="ARBA00037929"/>
    </source>
</evidence>
<keyword evidence="25" id="KW-0325">Glycoprotein</keyword>
<evidence type="ECO:0000256" key="38">
    <source>
        <dbReference type="ARBA" id="ARBA00052450"/>
    </source>
</evidence>
<organism evidence="58 59">
    <name type="scientific">Labeo rohita</name>
    <name type="common">Indian major carp</name>
    <name type="synonym">Cyprinus rohita</name>
    <dbReference type="NCBI Taxonomy" id="84645"/>
    <lineage>
        <taxon>Eukaryota</taxon>
        <taxon>Metazoa</taxon>
        <taxon>Chordata</taxon>
        <taxon>Craniata</taxon>
        <taxon>Vertebrata</taxon>
        <taxon>Euteleostomi</taxon>
        <taxon>Actinopterygii</taxon>
        <taxon>Neopterygii</taxon>
        <taxon>Teleostei</taxon>
        <taxon>Ostariophysi</taxon>
        <taxon>Cypriniformes</taxon>
        <taxon>Cyprinidae</taxon>
        <taxon>Labeoninae</taxon>
        <taxon>Labeonini</taxon>
        <taxon>Labeo</taxon>
    </lineage>
</organism>
<keyword evidence="23" id="KW-1015">Disulfide bond</keyword>
<dbReference type="PANTHER" id="PTHR44442">
    <property type="entry name" value="3-KETO-STEROID REDUCTASE"/>
    <property type="match status" value="1"/>
</dbReference>
<evidence type="ECO:0000256" key="8">
    <source>
        <dbReference type="ARBA" id="ARBA00022692"/>
    </source>
</evidence>
<evidence type="ECO:0000256" key="22">
    <source>
        <dbReference type="ARBA" id="ARBA00023137"/>
    </source>
</evidence>
<evidence type="ECO:0000256" key="29">
    <source>
        <dbReference type="ARBA" id="ARBA00024072"/>
    </source>
</evidence>
<keyword evidence="8 55" id="KW-0812">Transmembrane</keyword>
<gene>
    <name evidence="58" type="ORF">ROHU_003692</name>
</gene>
<evidence type="ECO:0000256" key="44">
    <source>
        <dbReference type="ARBA" id="ARBA00070183"/>
    </source>
</evidence>
<comment type="pathway">
    <text evidence="30">Steroid biosynthesis; estrogen biosynthesis.</text>
</comment>
<keyword evidence="14" id="KW-0892">Osteogenesis</keyword>
<evidence type="ECO:0000256" key="43">
    <source>
        <dbReference type="ARBA" id="ARBA00066807"/>
    </source>
</evidence>
<evidence type="ECO:0000256" key="24">
    <source>
        <dbReference type="ARBA" id="ARBA00023170"/>
    </source>
</evidence>
<dbReference type="GO" id="GO:0000253">
    <property type="term" value="F:3-beta-hydroxysteroid 3-dehydrogenase (NADP+) activity"/>
    <property type="evidence" value="ECO:0007669"/>
    <property type="project" value="UniProtKB-EC"/>
</dbReference>
<dbReference type="EC" id="1.1.1.270" evidence="28"/>
<dbReference type="InterPro" id="IPR011009">
    <property type="entry name" value="Kinase-like_dom_sf"/>
</dbReference>
<feature type="domain" description="Protein kinase" evidence="56">
    <location>
        <begin position="531"/>
        <end position="820"/>
    </location>
</feature>
<evidence type="ECO:0000256" key="21">
    <source>
        <dbReference type="ARBA" id="ARBA00023136"/>
    </source>
</evidence>
<dbReference type="InterPro" id="IPR008979">
    <property type="entry name" value="Galactose-bd-like_sf"/>
</dbReference>
<dbReference type="Gene3D" id="3.40.50.720">
    <property type="entry name" value="NAD(P)-binding Rossmann-like Domain"/>
    <property type="match status" value="1"/>
</dbReference>
<keyword evidence="22" id="KW-0829">Tyrosine-protein kinase</keyword>
<evidence type="ECO:0000256" key="53">
    <source>
        <dbReference type="ARBA" id="ARBA00083257"/>
    </source>
</evidence>
<evidence type="ECO:0000256" key="7">
    <source>
        <dbReference type="ARBA" id="ARBA00022679"/>
    </source>
</evidence>
<evidence type="ECO:0000256" key="9">
    <source>
        <dbReference type="ARBA" id="ARBA00022729"/>
    </source>
</evidence>
<keyword evidence="59" id="KW-1185">Reference proteome</keyword>
<keyword evidence="17 55" id="KW-1133">Transmembrane helix</keyword>
<dbReference type="Gene3D" id="3.30.200.20">
    <property type="entry name" value="Phosphorylase Kinase, domain 1"/>
    <property type="match status" value="1"/>
</dbReference>
<comment type="catalytic activity">
    <reaction evidence="36">
        <text>4alpha-methyl-5alpha-cholest-7-en-3beta-ol + NADP(+) = 4alpha-methyl-5alpha-cholest-7-en-3-one + NADPH + H(+)</text>
        <dbReference type="Rhea" id="RHEA:18409"/>
        <dbReference type="ChEBI" id="CHEBI:15378"/>
        <dbReference type="ChEBI" id="CHEBI:16495"/>
        <dbReference type="ChEBI" id="CHEBI:18378"/>
        <dbReference type="ChEBI" id="CHEBI:57783"/>
        <dbReference type="ChEBI" id="CHEBI:58349"/>
        <dbReference type="EC" id="1.1.1.270"/>
    </reaction>
    <physiologicalReaction direction="right-to-left" evidence="36">
        <dbReference type="Rhea" id="RHEA:18411"/>
    </physiologicalReaction>
</comment>
<evidence type="ECO:0000256" key="40">
    <source>
        <dbReference type="ARBA" id="ARBA00061639"/>
    </source>
</evidence>
<feature type="transmembrane region" description="Helical" evidence="55">
    <location>
        <begin position="366"/>
        <end position="387"/>
    </location>
</feature>
<evidence type="ECO:0000256" key="33">
    <source>
        <dbReference type="ARBA" id="ARBA00051243"/>
    </source>
</evidence>
<keyword evidence="18" id="KW-0560">Oxidoreductase</keyword>
<dbReference type="FunFam" id="3.40.50.720:FF:000289">
    <property type="entry name" value="Hydroxysteroid 17-beta dehydrogenase 7"/>
    <property type="match status" value="1"/>
</dbReference>
<evidence type="ECO:0000256" key="6">
    <source>
        <dbReference type="ARBA" id="ARBA00022553"/>
    </source>
</evidence>
<evidence type="ECO:0000313" key="59">
    <source>
        <dbReference type="Proteomes" id="UP000290572"/>
    </source>
</evidence>
<keyword evidence="21 55" id="KW-0472">Membrane</keyword>
<keyword evidence="20" id="KW-0443">Lipid metabolism</keyword>
<dbReference type="GO" id="GO:0005789">
    <property type="term" value="C:endoplasmic reticulum membrane"/>
    <property type="evidence" value="ECO:0007669"/>
    <property type="project" value="UniProtKB-SubCell"/>
</dbReference>
<keyword evidence="5" id="KW-0444">Lipid biosynthesis</keyword>
<dbReference type="InterPro" id="IPR000719">
    <property type="entry name" value="Prot_kinase_dom"/>
</dbReference>
<evidence type="ECO:0000256" key="2">
    <source>
        <dbReference type="ARBA" id="ARBA00004389"/>
    </source>
</evidence>
<evidence type="ECO:0000256" key="26">
    <source>
        <dbReference type="ARBA" id="ARBA00023589"/>
    </source>
</evidence>
<dbReference type="Pfam" id="PF21114">
    <property type="entry name" value="DDR1-2_DS-like"/>
    <property type="match status" value="1"/>
</dbReference>
<comment type="catalytic activity">
    <reaction evidence="39">
        <text>zymosterone + NADPH + H(+) = zymosterol + NADP(+)</text>
        <dbReference type="Rhea" id="RHEA:33459"/>
        <dbReference type="ChEBI" id="CHEBI:15378"/>
        <dbReference type="ChEBI" id="CHEBI:18252"/>
        <dbReference type="ChEBI" id="CHEBI:52386"/>
        <dbReference type="ChEBI" id="CHEBI:57783"/>
        <dbReference type="ChEBI" id="CHEBI:58349"/>
    </reaction>
    <physiologicalReaction direction="left-to-right" evidence="39">
        <dbReference type="Rhea" id="RHEA:33460"/>
    </physiologicalReaction>
</comment>
<evidence type="ECO:0000256" key="50">
    <source>
        <dbReference type="ARBA" id="ARBA00079636"/>
    </source>
</evidence>
<proteinExistence type="evidence at protein level"/>
<evidence type="ECO:0000256" key="52">
    <source>
        <dbReference type="ARBA" id="ARBA00083156"/>
    </source>
</evidence>
<evidence type="ECO:0000256" key="27">
    <source>
        <dbReference type="ARBA" id="ARBA00023593"/>
    </source>
</evidence>
<dbReference type="EC" id="2.7.10.1" evidence="3"/>
<evidence type="ECO:0000256" key="15">
    <source>
        <dbReference type="ARBA" id="ARBA00022857"/>
    </source>
</evidence>
<evidence type="ECO:0007829" key="60">
    <source>
        <dbReference type="PeptideAtlas" id="A0A498NVI2"/>
    </source>
</evidence>
<dbReference type="PROSITE" id="PS01285">
    <property type="entry name" value="FA58C_1"/>
    <property type="match status" value="1"/>
</dbReference>
<comment type="catalytic activity">
    <reaction evidence="31">
        <text>3-dehydro-4alpha-methylzymosterol + NADPH + H(+) = 4alpha-methylzymosterol + NADP(+)</text>
        <dbReference type="Rhea" id="RHEA:36379"/>
        <dbReference type="ChEBI" id="CHEBI:1949"/>
        <dbReference type="ChEBI" id="CHEBI:15378"/>
        <dbReference type="ChEBI" id="CHEBI:57783"/>
        <dbReference type="ChEBI" id="CHEBI:58349"/>
        <dbReference type="ChEBI" id="CHEBI:136486"/>
        <dbReference type="EC" id="1.1.1.270"/>
    </reaction>
    <physiologicalReaction direction="left-to-right" evidence="31">
        <dbReference type="Rhea" id="RHEA:36380"/>
    </physiologicalReaction>
</comment>
<dbReference type="GO" id="GO:0047024">
    <property type="term" value="F:5-alpha-androstane-3-beta,17-beta-diol dehydrogenase (NADP+) activity"/>
    <property type="evidence" value="ECO:0007669"/>
    <property type="project" value="UniProtKB-EC"/>
</dbReference>
<keyword evidence="12" id="KW-0256">Endoplasmic reticulum</keyword>
<comment type="subcellular location">
    <subcellularLocation>
        <location evidence="1">Cell membrane</location>
        <topology evidence="1">Single-pass type I membrane protein</topology>
    </subcellularLocation>
    <subcellularLocation>
        <location evidence="2">Endoplasmic reticulum membrane</location>
        <topology evidence="2">Single-pass membrane protein</topology>
    </subcellularLocation>
</comment>
<evidence type="ECO:0000256" key="32">
    <source>
        <dbReference type="ARBA" id="ARBA00050673"/>
    </source>
</evidence>
<dbReference type="InterPro" id="IPR052834">
    <property type="entry name" value="3KSR/17beta-HSD"/>
</dbReference>
<evidence type="ECO:0000256" key="54">
    <source>
        <dbReference type="SAM" id="MobiDB-lite"/>
    </source>
</evidence>
<evidence type="ECO:0000256" key="3">
    <source>
        <dbReference type="ARBA" id="ARBA00011902"/>
    </source>
</evidence>
<dbReference type="InterPro" id="IPR042829">
    <property type="entry name" value="HSD17B7/Erg27"/>
</dbReference>
<keyword evidence="16" id="KW-0752">Steroid biosynthesis</keyword>
<dbReference type="FunFam" id="3.30.200.20:FF:000082">
    <property type="entry name" value="Epithelial discoidin domain-containing receptor 1"/>
    <property type="match status" value="1"/>
</dbReference>
<evidence type="ECO:0000256" key="12">
    <source>
        <dbReference type="ARBA" id="ARBA00022824"/>
    </source>
</evidence>
<keyword evidence="15" id="KW-0521">NADP</keyword>
<evidence type="ECO:0000256" key="20">
    <source>
        <dbReference type="ARBA" id="ARBA00023098"/>
    </source>
</evidence>
<keyword evidence="9" id="KW-0732">Signal</keyword>
<evidence type="ECO:0000256" key="10">
    <source>
        <dbReference type="ARBA" id="ARBA00022741"/>
    </source>
</evidence>
<evidence type="ECO:0000256" key="16">
    <source>
        <dbReference type="ARBA" id="ARBA00022955"/>
    </source>
</evidence>
<evidence type="ECO:0000256" key="19">
    <source>
        <dbReference type="ARBA" id="ARBA00023027"/>
    </source>
</evidence>
<keyword evidence="19" id="KW-0520">NAD</keyword>
<evidence type="ECO:0000256" key="34">
    <source>
        <dbReference type="ARBA" id="ARBA00051795"/>
    </source>
</evidence>
<feature type="domain" description="F5/8 type C" evidence="57">
    <location>
        <begin position="1"/>
        <end position="150"/>
    </location>
</feature>
<keyword evidence="7" id="KW-0808">Transferase</keyword>
<evidence type="ECO:0000256" key="35">
    <source>
        <dbReference type="ARBA" id="ARBA00051929"/>
    </source>
</evidence>
<evidence type="ECO:0000256" key="4">
    <source>
        <dbReference type="ARBA" id="ARBA00022475"/>
    </source>
</evidence>
<dbReference type="SUPFAM" id="SSF51735">
    <property type="entry name" value="NAD(P)-binding Rossmann-fold domains"/>
    <property type="match status" value="1"/>
</dbReference>
<protein>
    <recommendedName>
        <fullName evidence="45">3-keto-steroid reductase/17-beta-hydroxysteroid dehydrogenase 7</fullName>
        <ecNumber evidence="43">1.1.1.210</ecNumber>
        <ecNumber evidence="28">1.1.1.270</ecNumber>
        <ecNumber evidence="29">1.1.1.62</ecNumber>
        <ecNumber evidence="3">2.7.10.1</ecNumber>
    </recommendedName>
    <alternativeName>
        <fullName evidence="51">17-beta-hydroxysteroid dehydrogenase 7</fullName>
    </alternativeName>
    <alternativeName>
        <fullName evidence="52">3-keto-steroid reductase</fullName>
    </alternativeName>
    <alternativeName>
        <fullName evidence="49">CD167 antigen-like family member B</fullName>
    </alternativeName>
    <alternativeName>
        <fullName evidence="47">Dihydrotestosterone oxidoreductase</fullName>
    </alternativeName>
    <alternativeName>
        <fullName evidence="44">Discoidin domain-containing receptor 2</fullName>
    </alternativeName>
    <alternativeName>
        <fullName evidence="53">Estradiol 17-beta-dehydrogenase 7</fullName>
    </alternativeName>
    <alternativeName>
        <fullName evidence="50">Neurotrophic tyrosine kinase, receptor-related 3</fullName>
    </alternativeName>
    <alternativeName>
        <fullName evidence="48">Receptor protein-tyrosine kinase TKT</fullName>
    </alternativeName>
    <alternativeName>
        <fullName evidence="46">Tyrosine-protein kinase TYRO10</fullName>
    </alternativeName>
</protein>
<dbReference type="SMART" id="SM00231">
    <property type="entry name" value="FA58C"/>
    <property type="match status" value="1"/>
</dbReference>
<keyword evidence="13" id="KW-0067">ATP-binding</keyword>
<dbReference type="GO" id="GO:0005518">
    <property type="term" value="F:collagen binding"/>
    <property type="evidence" value="ECO:0007669"/>
    <property type="project" value="UniProtKB-ARBA"/>
</dbReference>
<evidence type="ECO:0000256" key="5">
    <source>
        <dbReference type="ARBA" id="ARBA00022516"/>
    </source>
</evidence>
<comment type="subunit">
    <text evidence="42">Binds hydroxyproline-rich sequence motifs in fibrillar, glycosylated collagen, such as the GQOGVMGFO motif, where O stands for hydroxyproline. Interacts with SRC. Interacts (tyrosine phosphorylated) with SHC1.</text>
</comment>
<evidence type="ECO:0000256" key="18">
    <source>
        <dbReference type="ARBA" id="ARBA00023002"/>
    </source>
</evidence>
<dbReference type="GO" id="GO:0005524">
    <property type="term" value="F:ATP binding"/>
    <property type="evidence" value="ECO:0007669"/>
    <property type="project" value="UniProtKB-KW"/>
</dbReference>
<dbReference type="GO" id="GO:0006703">
    <property type="term" value="P:estrogen biosynthetic process"/>
    <property type="evidence" value="ECO:0007669"/>
    <property type="project" value="UniProtKB-ARBA"/>
</dbReference>
<dbReference type="FunFam" id="2.60.120.260:FF:000007">
    <property type="entry name" value="Discoidin domain receptor tyrosine kinase 1"/>
    <property type="match status" value="1"/>
</dbReference>
<dbReference type="PROSITE" id="PS50022">
    <property type="entry name" value="FA58C_3"/>
    <property type="match status" value="1"/>
</dbReference>
<evidence type="ECO:0000256" key="31">
    <source>
        <dbReference type="ARBA" id="ARBA00048246"/>
    </source>
</evidence>
<evidence type="ECO:0000259" key="57">
    <source>
        <dbReference type="PROSITE" id="PS50022"/>
    </source>
</evidence>
<dbReference type="CDD" id="cd00057">
    <property type="entry name" value="FA58C"/>
    <property type="match status" value="1"/>
</dbReference>
<dbReference type="EC" id="1.1.1.210" evidence="43"/>
<dbReference type="GO" id="GO:0006695">
    <property type="term" value="P:cholesterol biosynthetic process"/>
    <property type="evidence" value="ECO:0007669"/>
    <property type="project" value="TreeGrafter"/>
</dbReference>
<evidence type="ECO:0000259" key="56">
    <source>
        <dbReference type="PROSITE" id="PS50011"/>
    </source>
</evidence>
<evidence type="ECO:0000256" key="17">
    <source>
        <dbReference type="ARBA" id="ARBA00022989"/>
    </source>
</evidence>
<dbReference type="InterPro" id="IPR020635">
    <property type="entry name" value="Tyr_kinase_cat_dom"/>
</dbReference>
<dbReference type="Pfam" id="PF00106">
    <property type="entry name" value="adh_short"/>
    <property type="match status" value="1"/>
</dbReference>
<dbReference type="UniPathway" id="UPA00770">
    <property type="reaction ID" value="UER00758"/>
</dbReference>
<dbReference type="PROSITE" id="PS50011">
    <property type="entry name" value="PROTEIN_KINASE_DOM"/>
    <property type="match status" value="1"/>
</dbReference>
<evidence type="ECO:0000256" key="23">
    <source>
        <dbReference type="ARBA" id="ARBA00023157"/>
    </source>
</evidence>
<keyword evidence="24 58" id="KW-0675">Receptor</keyword>
<dbReference type="FunFam" id="2.60.120.1190:FF:000001">
    <property type="entry name" value="Discoidin domain receptor tyrosine kinase 2"/>
    <property type="match status" value="1"/>
</dbReference>
<evidence type="ECO:0000256" key="37">
    <source>
        <dbReference type="ARBA" id="ARBA00052448"/>
    </source>
</evidence>
<dbReference type="PANTHER" id="PTHR44442:SF1">
    <property type="entry name" value="3-KETO-STEROID REDUCTASE_17-BETA-HYDROXYSTEROID DEHYDROGENASE 7"/>
    <property type="match status" value="1"/>
</dbReference>
<evidence type="ECO:0000256" key="49">
    <source>
        <dbReference type="ARBA" id="ARBA00079441"/>
    </source>
</evidence>
<dbReference type="GO" id="GO:0004303">
    <property type="term" value="F:estradiol 17-beta-dehydrogenase [NAD(P)+] activity"/>
    <property type="evidence" value="ECO:0007669"/>
    <property type="project" value="UniProtKB-EC"/>
</dbReference>
<evidence type="ECO:0000256" key="45">
    <source>
        <dbReference type="ARBA" id="ARBA00071031"/>
    </source>
</evidence>
<dbReference type="InterPro" id="IPR048525">
    <property type="entry name" value="DDR1-2_DS-like"/>
</dbReference>
<dbReference type="InterPro" id="IPR000421">
    <property type="entry name" value="FA58C"/>
</dbReference>
<evidence type="ECO:0000256" key="46">
    <source>
        <dbReference type="ARBA" id="ARBA00076913"/>
    </source>
</evidence>
<dbReference type="Pfam" id="PF00754">
    <property type="entry name" value="F5_F8_type_C"/>
    <property type="match status" value="1"/>
</dbReference>
<feature type="transmembrane region" description="Helical" evidence="55">
    <location>
        <begin position="1043"/>
        <end position="1063"/>
    </location>
</feature>
<dbReference type="Gene3D" id="1.10.510.10">
    <property type="entry name" value="Transferase(Phosphotransferase) domain 1"/>
    <property type="match status" value="1"/>
</dbReference>
<dbReference type="AlphaFoldDB" id="A0A498NVI2"/>
<evidence type="ECO:0000313" key="58">
    <source>
        <dbReference type="EMBL" id="RXN35534.1"/>
    </source>
</evidence>
<comment type="catalytic activity">
    <reaction evidence="38">
        <text>17beta-estradiol + NADP(+) = estrone + NADPH + H(+)</text>
        <dbReference type="Rhea" id="RHEA:24616"/>
        <dbReference type="ChEBI" id="CHEBI:15378"/>
        <dbReference type="ChEBI" id="CHEBI:16469"/>
        <dbReference type="ChEBI" id="CHEBI:17263"/>
        <dbReference type="ChEBI" id="CHEBI:57783"/>
        <dbReference type="ChEBI" id="CHEBI:58349"/>
        <dbReference type="EC" id="1.1.1.62"/>
    </reaction>
    <physiologicalReaction direction="right-to-left" evidence="38">
        <dbReference type="Rhea" id="RHEA:24618"/>
    </physiologicalReaction>
</comment>
<dbReference type="CDD" id="cd08941">
    <property type="entry name" value="3KS_SDR_c"/>
    <property type="match status" value="1"/>
</dbReference>
<keyword evidence="10" id="KW-0547">Nucleotide-binding</keyword>
<dbReference type="InterPro" id="IPR002011">
    <property type="entry name" value="Tyr_kinase_rcpt_2_CS"/>
</dbReference>
<name>A0A498NVI2_LABRO</name>
<dbReference type="EMBL" id="QBIY01011112">
    <property type="protein sequence ID" value="RXN35534.1"/>
    <property type="molecule type" value="Genomic_DNA"/>
</dbReference>
<evidence type="ECO:0000256" key="42">
    <source>
        <dbReference type="ARBA" id="ARBA00065042"/>
    </source>
</evidence>
<dbReference type="Proteomes" id="UP000290572">
    <property type="component" value="Unassembled WGS sequence"/>
</dbReference>
<comment type="similarity">
    <text evidence="40">Belongs to the protein kinase superfamily. Tyr protein kinase family. Insulin receptor subfamily.</text>
</comment>
<keyword evidence="11" id="KW-0418">Kinase</keyword>
<evidence type="ECO:0000256" key="14">
    <source>
        <dbReference type="ARBA" id="ARBA00022855"/>
    </source>
</evidence>
<evidence type="ECO:0000256" key="51">
    <source>
        <dbReference type="ARBA" id="ARBA00081545"/>
    </source>
</evidence>
<evidence type="ECO:0000256" key="48">
    <source>
        <dbReference type="ARBA" id="ARBA00078393"/>
    </source>
</evidence>
<dbReference type="PROSITE" id="PS00109">
    <property type="entry name" value="PROTEIN_KINASE_TYR"/>
    <property type="match status" value="1"/>
</dbReference>
<evidence type="ECO:0000256" key="11">
    <source>
        <dbReference type="ARBA" id="ARBA00022777"/>
    </source>
</evidence>
<dbReference type="SUPFAM" id="SSF56112">
    <property type="entry name" value="Protein kinase-like (PK-like)"/>
    <property type="match status" value="1"/>
</dbReference>
<evidence type="ECO:0000256" key="36">
    <source>
        <dbReference type="ARBA" id="ARBA00052439"/>
    </source>
</evidence>
<evidence type="ECO:0000256" key="25">
    <source>
        <dbReference type="ARBA" id="ARBA00023180"/>
    </source>
</evidence>
<dbReference type="Gene3D" id="2.60.120.1190">
    <property type="match status" value="1"/>
</dbReference>
<comment type="catalytic activity">
    <reaction evidence="35">
        <text>a 3beta-hydroxysteroid + NADP(+) = a 3-oxosteroid + NADPH + H(+)</text>
        <dbReference type="Rhea" id="RHEA:34787"/>
        <dbReference type="ChEBI" id="CHEBI:15378"/>
        <dbReference type="ChEBI" id="CHEBI:36836"/>
        <dbReference type="ChEBI" id="CHEBI:47788"/>
        <dbReference type="ChEBI" id="CHEBI:57783"/>
        <dbReference type="ChEBI" id="CHEBI:58349"/>
        <dbReference type="EC" id="1.1.1.270"/>
    </reaction>
    <physiologicalReaction direction="right-to-left" evidence="35">
        <dbReference type="Rhea" id="RHEA:34789"/>
    </physiologicalReaction>
</comment>
<sequence>MSRGQILDEDISASSQWSESTAAKYGRLECEEGDGAWCPEIAGEPENMNEFLQIDLRSLHFITLVGTQGRHAGGIGNEFTQTYKIKYSRDGSRWISWRNRQGKEVIEGNRNAYDIVLKDLEPPIIARFVRFMPVIDHSMNVCMRVELYGCEWLDGLVSYNSPLGQQMTLNGQHIYLNDSVYDGAMSYSMTEGLGQLTDGMCGLDDFTHSHVYNVWPGYDYVGWTNESFSNGYVEIMFEFDRTRNFTTMKVHCNNMFSRRVKTFQKVVCYFRSESDWEATPISFSPVMDDVNPSARFVTVSLYNHMASAIKCQYYFSDIWMMFSEITFQSDTAMYNTTLVPPKSGPPISNQPGDDPTHKVDDSNTRILIGCLVAIIFILVAIIVIILWRQVWQKMLEKVSRRMLDDELTASLSIQSETFTYNNNNSPSSVPSEQESNSTYERIFPLGPDYQEPSRLVRKLPEFSQTSEDTASTNTASKSTVSVQEGVPHYAEADIVNLQGVTGGNTYAVPALTMDLLSGKDVAVEEFPRKLLTFKEKLGEGQFGEVHLCEAEGMQDFMDEDFSFDVIENQTVLVAVKMLRADANKNARNDFLKEIKIMSRLKDPNIVRLLAVCMSSDPLCMITEYMENGDLNQFLSRHEPEGMIALLSNAPTVSYSNLHHMATQIASGMKYLSSLNFVHRDLATRNCLVGKNYTIKIADFGMSRNLYSGDYYRIQGRAVLPIRWMSWESILLGKFTTSSDVWAFGVTLWEMLTFCKEQPYSQLSDEQVIENTGEFFRDQRRQIYLPQPPMCPDPVYKLMLSCWNRNTKERPSFQEIHHTLLECKPYGIGLALCERLLSQDAHLQLCLACRNMQRAEAARQALLVSHPQAQVTLLHLDVGNMRSVLRAAEEFKQKYNRLDYLYLNAGIMPNPRVDHKAFYKGLFSSNVVHMFATGEGLLTQEDKVTPSGLQEVFATNLFGHFLLVKELEPLLCQMDHNSLVIWTSSSNARRSAFSLDDIQHQKGREPYSSSKYASDLLSLALNRHYNNQGLYSTVICPGLVMTNLTYGILPSFFWTIIMPIMWLIRIFTNTFTLSPYNGAEALFWLFMQKPESLDPMAKYHSLTSGLGNNYTQPHKMDIDENISEALYVKLLELEDAVRKKLRDEDIDIKAKS</sequence>
<accession>A0A498NVI2</accession>
<dbReference type="InterPro" id="IPR036291">
    <property type="entry name" value="NAD(P)-bd_dom_sf"/>
</dbReference>
<comment type="catalytic activity">
    <reaction evidence="34">
        <text>5alpha-androstane-3beta,17beta-diol + NADP(+) = 17beta-hydroxy-5alpha-androstan-3-one + NADPH + H(+)</text>
        <dbReference type="Rhea" id="RHEA:16297"/>
        <dbReference type="ChEBI" id="CHEBI:15378"/>
        <dbReference type="ChEBI" id="CHEBI:16330"/>
        <dbReference type="ChEBI" id="CHEBI:18329"/>
        <dbReference type="ChEBI" id="CHEBI:57783"/>
        <dbReference type="ChEBI" id="CHEBI:58349"/>
        <dbReference type="EC" id="1.1.1.210"/>
    </reaction>
    <physiologicalReaction direction="right-to-left" evidence="34">
        <dbReference type="Rhea" id="RHEA:16299"/>
    </physiologicalReaction>
</comment>
<keyword evidence="60" id="KW-1267">Proteomics identification</keyword>
<comment type="catalytic activity">
    <reaction evidence="37">
        <text>4alpha-methyl-5alpha-cholest-8-en-3-one + NADPH + H(+) = 4alpha-methyl-5alpha-cholest-8-en-3beta-ol + NADP(+)</text>
        <dbReference type="Rhea" id="RHEA:46832"/>
        <dbReference type="ChEBI" id="CHEBI:15378"/>
        <dbReference type="ChEBI" id="CHEBI:57783"/>
        <dbReference type="ChEBI" id="CHEBI:58349"/>
        <dbReference type="ChEBI" id="CHEBI:87050"/>
        <dbReference type="ChEBI" id="CHEBI:87051"/>
    </reaction>
    <physiologicalReaction direction="left-to-right" evidence="37">
        <dbReference type="Rhea" id="RHEA:46833"/>
    </physiologicalReaction>
</comment>
<dbReference type="SMART" id="SM00219">
    <property type="entry name" value="TyrKc"/>
    <property type="match status" value="1"/>
</dbReference>
<dbReference type="FunFam" id="1.10.510.10:FF:000053">
    <property type="entry name" value="Epithelial discoidin domain-containing receptor 1"/>
    <property type="match status" value="1"/>
</dbReference>
<comment type="catalytic activity">
    <reaction evidence="33">
        <text>L-tyrosyl-[protein] + ATP = O-phospho-L-tyrosyl-[protein] + ADP + H(+)</text>
        <dbReference type="Rhea" id="RHEA:10596"/>
        <dbReference type="Rhea" id="RHEA-COMP:10136"/>
        <dbReference type="Rhea" id="RHEA-COMP:20101"/>
        <dbReference type="ChEBI" id="CHEBI:15378"/>
        <dbReference type="ChEBI" id="CHEBI:30616"/>
        <dbReference type="ChEBI" id="CHEBI:46858"/>
        <dbReference type="ChEBI" id="CHEBI:61978"/>
        <dbReference type="ChEBI" id="CHEBI:456216"/>
        <dbReference type="EC" id="2.7.10.1"/>
    </reaction>
</comment>
<evidence type="ECO:0000256" key="39">
    <source>
        <dbReference type="ARBA" id="ARBA00052561"/>
    </source>
</evidence>
<evidence type="ECO:0000256" key="1">
    <source>
        <dbReference type="ARBA" id="ARBA00004251"/>
    </source>
</evidence>
<comment type="catalytic activity">
    <reaction evidence="32">
        <text>5alpha-cholest-8-en-3-one + NADPH + H(+) = 5alpha-cholest-8-en-3beta-ol + NADP(+)</text>
        <dbReference type="Rhea" id="RHEA:46852"/>
        <dbReference type="ChEBI" id="CHEBI:15378"/>
        <dbReference type="ChEBI" id="CHEBI:16608"/>
        <dbReference type="ChEBI" id="CHEBI:57783"/>
        <dbReference type="ChEBI" id="CHEBI:58349"/>
        <dbReference type="ChEBI" id="CHEBI:87056"/>
    </reaction>
    <physiologicalReaction direction="left-to-right" evidence="32">
        <dbReference type="Rhea" id="RHEA:46853"/>
    </physiologicalReaction>
</comment>
<dbReference type="GO" id="GO:0001503">
    <property type="term" value="P:ossification"/>
    <property type="evidence" value="ECO:0007669"/>
    <property type="project" value="UniProtKB-KW"/>
</dbReference>
<dbReference type="PROSITE" id="PS01286">
    <property type="entry name" value="FA58C_2"/>
    <property type="match status" value="1"/>
</dbReference>
<keyword evidence="4" id="KW-1003">Cell membrane</keyword>
<dbReference type="Gene3D" id="2.60.120.260">
    <property type="entry name" value="Galactose-binding domain-like"/>
    <property type="match status" value="1"/>
</dbReference>
<evidence type="ECO:0000256" key="55">
    <source>
        <dbReference type="SAM" id="Phobius"/>
    </source>
</evidence>
<dbReference type="InterPro" id="IPR002347">
    <property type="entry name" value="SDR_fam"/>
</dbReference>
<comment type="caution">
    <text evidence="58">The sequence shown here is derived from an EMBL/GenBank/DDBJ whole genome shotgun (WGS) entry which is preliminary data.</text>
</comment>
<evidence type="ECO:0000256" key="41">
    <source>
        <dbReference type="ARBA" id="ARBA00063141"/>
    </source>
</evidence>
<dbReference type="GO" id="GO:0005886">
    <property type="term" value="C:plasma membrane"/>
    <property type="evidence" value="ECO:0007669"/>
    <property type="project" value="UniProtKB-SubCell"/>
</dbReference>
<keyword evidence="6" id="KW-0597">Phosphoprotein</keyword>
<evidence type="ECO:0000256" key="13">
    <source>
        <dbReference type="ARBA" id="ARBA00022840"/>
    </source>
</evidence>
<dbReference type="PRINTS" id="PR00109">
    <property type="entry name" value="TYRKINASE"/>
</dbReference>
<dbReference type="Pfam" id="PF07714">
    <property type="entry name" value="PK_Tyr_Ser-Thr"/>
    <property type="match status" value="1"/>
</dbReference>
<dbReference type="GO" id="GO:0038062">
    <property type="term" value="F:protein tyrosine kinase collagen receptor activity"/>
    <property type="evidence" value="ECO:0007669"/>
    <property type="project" value="UniProtKB-ARBA"/>
</dbReference>